<evidence type="ECO:0000259" key="2">
    <source>
        <dbReference type="SMART" id="SM00992"/>
    </source>
</evidence>
<evidence type="ECO:0000313" key="4">
    <source>
        <dbReference type="Proteomes" id="UP000243053"/>
    </source>
</evidence>
<dbReference type="EMBL" id="MAAF01000054">
    <property type="protein sequence ID" value="OUR81026.1"/>
    <property type="molecule type" value="Genomic_DNA"/>
</dbReference>
<proteinExistence type="predicted"/>
<keyword evidence="3" id="KW-0238">DNA-binding</keyword>
<protein>
    <recommendedName>
        <fullName evidence="1">Heat shock protein HspQ</fullName>
    </recommendedName>
</protein>
<accession>A0A1Y5EHU8</accession>
<comment type="caution">
    <text evidence="3">The sequence shown here is derived from an EMBL/GenBank/DDBJ whole genome shotgun (WGS) entry which is preliminary data.</text>
</comment>
<organism evidence="3 4">
    <name type="scientific">Colwellia psychrerythraea</name>
    <name type="common">Vibrio psychroerythus</name>
    <dbReference type="NCBI Taxonomy" id="28229"/>
    <lineage>
        <taxon>Bacteria</taxon>
        <taxon>Pseudomonadati</taxon>
        <taxon>Pseudomonadota</taxon>
        <taxon>Gammaproteobacteria</taxon>
        <taxon>Alteromonadales</taxon>
        <taxon>Colwelliaceae</taxon>
        <taxon>Colwellia</taxon>
    </lineage>
</organism>
<dbReference type="GO" id="GO:0003677">
    <property type="term" value="F:DNA binding"/>
    <property type="evidence" value="ECO:0007669"/>
    <property type="project" value="UniProtKB-UniRule"/>
</dbReference>
<dbReference type="InterPro" id="IPR036623">
    <property type="entry name" value="Hemimethylated_DNA-bd_sf"/>
</dbReference>
<dbReference type="Proteomes" id="UP000243053">
    <property type="component" value="Unassembled WGS sequence"/>
</dbReference>
<reference evidence="4" key="1">
    <citation type="journal article" date="2017" name="Proc. Natl. Acad. Sci. U.S.A.">
        <title>Simulation of Deepwater Horizon oil plume reveals substrate specialization within a complex community of hydrocarbon degraders.</title>
        <authorList>
            <person name="Hu P."/>
            <person name="Dubinsky E.A."/>
            <person name="Probst A.J."/>
            <person name="Wang J."/>
            <person name="Sieber C.M.K."/>
            <person name="Tom L.M."/>
            <person name="Gardinali P."/>
            <person name="Banfield J.F."/>
            <person name="Atlas R.M."/>
            <person name="Andersen G.L."/>
        </authorList>
    </citation>
    <scope>NUCLEOTIDE SEQUENCE [LARGE SCALE GENOMIC DNA]</scope>
</reference>
<dbReference type="InterPro" id="IPR011722">
    <property type="entry name" value="Hemimethylated_DNA-bd_dom"/>
</dbReference>
<feature type="domain" description="Hemimethylated DNA-binding" evidence="2">
    <location>
        <begin position="1"/>
        <end position="60"/>
    </location>
</feature>
<evidence type="ECO:0000313" key="3">
    <source>
        <dbReference type="EMBL" id="OUR81026.1"/>
    </source>
</evidence>
<dbReference type="SUPFAM" id="SSF141255">
    <property type="entry name" value="YccV-like"/>
    <property type="match status" value="1"/>
</dbReference>
<dbReference type="SMART" id="SM00992">
    <property type="entry name" value="YccV-like"/>
    <property type="match status" value="1"/>
</dbReference>
<dbReference type="Pfam" id="PF08755">
    <property type="entry name" value="YccV-like"/>
    <property type="match status" value="1"/>
</dbReference>
<gene>
    <name evidence="3" type="ORF">A9Q75_08465</name>
</gene>
<dbReference type="Gene3D" id="2.30.30.390">
    <property type="entry name" value="Hemimethylated DNA-binding domain"/>
    <property type="match status" value="1"/>
</dbReference>
<dbReference type="AlphaFoldDB" id="A0A1Y5EHU8"/>
<name>A0A1Y5EHU8_COLPS</name>
<feature type="non-terminal residue" evidence="3">
    <location>
        <position position="64"/>
    </location>
</feature>
<sequence>MATSRPPKDKPWYNVLVDQSFQLTYVAERNLLANEDCRQIDHPYLGHYFDKYDGKRYYSKQKLH</sequence>
<evidence type="ECO:0000256" key="1">
    <source>
        <dbReference type="NCBIfam" id="TIGR02097"/>
    </source>
</evidence>
<dbReference type="NCBIfam" id="TIGR02097">
    <property type="entry name" value="yccV"/>
    <property type="match status" value="1"/>
</dbReference>